<dbReference type="SUPFAM" id="SSF46785">
    <property type="entry name" value="Winged helix' DNA-binding domain"/>
    <property type="match status" value="1"/>
</dbReference>
<dbReference type="PROSITE" id="PS00889">
    <property type="entry name" value="CNMP_BINDING_2"/>
    <property type="match status" value="1"/>
</dbReference>
<evidence type="ECO:0000313" key="6">
    <source>
        <dbReference type="EMBL" id="NMF91502.1"/>
    </source>
</evidence>
<evidence type="ECO:0000256" key="2">
    <source>
        <dbReference type="ARBA" id="ARBA00023125"/>
    </source>
</evidence>
<dbReference type="InterPro" id="IPR000595">
    <property type="entry name" value="cNMP-bd_dom"/>
</dbReference>
<dbReference type="Gene3D" id="1.10.10.10">
    <property type="entry name" value="Winged helix-like DNA-binding domain superfamily/Winged helix DNA-binding domain"/>
    <property type="match status" value="1"/>
</dbReference>
<protein>
    <submittedName>
        <fullName evidence="6">Cyclic nucleotide-binding domain-containing protein</fullName>
    </submittedName>
</protein>
<dbReference type="PRINTS" id="PR00103">
    <property type="entry name" value="CAMPKINASE"/>
</dbReference>
<dbReference type="RefSeq" id="WP_169208815.1">
    <property type="nucleotide sequence ID" value="NZ_CP059560.1"/>
</dbReference>
<dbReference type="EMBL" id="WTVR01000090">
    <property type="protein sequence ID" value="NMF91502.1"/>
    <property type="molecule type" value="Genomic_DNA"/>
</dbReference>
<accession>A0ABX1MU43</accession>
<evidence type="ECO:0000259" key="4">
    <source>
        <dbReference type="PROSITE" id="PS50042"/>
    </source>
</evidence>
<dbReference type="InterPro" id="IPR036388">
    <property type="entry name" value="WH-like_DNA-bd_sf"/>
</dbReference>
<dbReference type="SUPFAM" id="SSF51206">
    <property type="entry name" value="cAMP-binding domain-like"/>
    <property type="match status" value="1"/>
</dbReference>
<dbReference type="Proteomes" id="UP000652074">
    <property type="component" value="Unassembled WGS sequence"/>
</dbReference>
<keyword evidence="7" id="KW-1185">Reference proteome</keyword>
<dbReference type="InterPro" id="IPR012318">
    <property type="entry name" value="HTH_CRP"/>
</dbReference>
<gene>
    <name evidence="6" type="ORF">GPA26_23865</name>
</gene>
<dbReference type="Pfam" id="PF13545">
    <property type="entry name" value="HTH_Crp_2"/>
    <property type="match status" value="1"/>
</dbReference>
<evidence type="ECO:0000313" key="7">
    <source>
        <dbReference type="Proteomes" id="UP000652074"/>
    </source>
</evidence>
<reference evidence="6 7" key="1">
    <citation type="submission" date="2019-12" db="EMBL/GenBank/DDBJ databases">
        <title>Comparative genomics gives insights into the taxonomy of the Azoarcus-Aromatoleum group and reveals separate origins of nif in the plant-associated Azoarcus and non-plant-associated Aromatoleum sub-groups.</title>
        <authorList>
            <person name="Lafos M."/>
            <person name="Maluk M."/>
            <person name="Batista M."/>
            <person name="Junghare M."/>
            <person name="Carmona M."/>
            <person name="Faoro H."/>
            <person name="Cruz L.M."/>
            <person name="Battistoni F."/>
            <person name="De Souza E."/>
            <person name="Pedrosa F."/>
            <person name="Chen W.-M."/>
            <person name="Poole P.S."/>
            <person name="Dixon R.A."/>
            <person name="James E.K."/>
        </authorList>
    </citation>
    <scope>NUCLEOTIDE SEQUENCE [LARGE SCALE GENOMIC DNA]</scope>
    <source>
        <strain evidence="6 7">ToN1</strain>
    </source>
</reference>
<sequence length="217" mass="24203">MTAYLEQVELFAGLAPAQLEALARSAQPRVFPRGAVVLNVGDEARGLFVVQTGSLKAYLMDENGRELTLSIHGPGDYFGELALLDDAPRSASVIALERCELLHVARPAFFAVLDTNPDSIHVLLRNLVRRIRALTDNVQALALEDVFGRLHRLLESLAVAQGEQWIVEPRLTQQEIANRVGASREMVNRIVRELVIGGYLVLEPQRIVIRRRLPARW</sequence>
<dbReference type="Pfam" id="PF00027">
    <property type="entry name" value="cNMP_binding"/>
    <property type="match status" value="1"/>
</dbReference>
<dbReference type="InterPro" id="IPR036390">
    <property type="entry name" value="WH_DNA-bd_sf"/>
</dbReference>
<dbReference type="PROSITE" id="PS51063">
    <property type="entry name" value="HTH_CRP_2"/>
    <property type="match status" value="1"/>
</dbReference>
<dbReference type="SMART" id="SM00419">
    <property type="entry name" value="HTH_CRP"/>
    <property type="match status" value="1"/>
</dbReference>
<dbReference type="PANTHER" id="PTHR24567:SF74">
    <property type="entry name" value="HTH-TYPE TRANSCRIPTIONAL REGULATOR ARCR"/>
    <property type="match status" value="1"/>
</dbReference>
<dbReference type="InterPro" id="IPR018490">
    <property type="entry name" value="cNMP-bd_dom_sf"/>
</dbReference>
<dbReference type="Gene3D" id="2.60.120.10">
    <property type="entry name" value="Jelly Rolls"/>
    <property type="match status" value="1"/>
</dbReference>
<feature type="domain" description="HTH crp-type" evidence="5">
    <location>
        <begin position="144"/>
        <end position="213"/>
    </location>
</feature>
<dbReference type="CDD" id="cd00038">
    <property type="entry name" value="CAP_ED"/>
    <property type="match status" value="1"/>
</dbReference>
<comment type="caution">
    <text evidence="6">The sequence shown here is derived from an EMBL/GenBank/DDBJ whole genome shotgun (WGS) entry which is preliminary data.</text>
</comment>
<evidence type="ECO:0000259" key="5">
    <source>
        <dbReference type="PROSITE" id="PS51063"/>
    </source>
</evidence>
<feature type="domain" description="Cyclic nucleotide-binding" evidence="4">
    <location>
        <begin position="10"/>
        <end position="130"/>
    </location>
</feature>
<dbReference type="InterPro" id="IPR050397">
    <property type="entry name" value="Env_Response_Regulators"/>
</dbReference>
<keyword evidence="3" id="KW-0804">Transcription</keyword>
<evidence type="ECO:0000256" key="1">
    <source>
        <dbReference type="ARBA" id="ARBA00023015"/>
    </source>
</evidence>
<dbReference type="InterPro" id="IPR014710">
    <property type="entry name" value="RmlC-like_jellyroll"/>
</dbReference>
<organism evidence="6 7">
    <name type="scientific">Aromatoleum petrolei</name>
    <dbReference type="NCBI Taxonomy" id="76116"/>
    <lineage>
        <taxon>Bacteria</taxon>
        <taxon>Pseudomonadati</taxon>
        <taxon>Pseudomonadota</taxon>
        <taxon>Betaproteobacteria</taxon>
        <taxon>Rhodocyclales</taxon>
        <taxon>Rhodocyclaceae</taxon>
        <taxon>Aromatoleum</taxon>
    </lineage>
</organism>
<proteinExistence type="predicted"/>
<keyword evidence="1" id="KW-0805">Transcription regulation</keyword>
<keyword evidence="2" id="KW-0238">DNA-binding</keyword>
<evidence type="ECO:0000256" key="3">
    <source>
        <dbReference type="ARBA" id="ARBA00023163"/>
    </source>
</evidence>
<dbReference type="PANTHER" id="PTHR24567">
    <property type="entry name" value="CRP FAMILY TRANSCRIPTIONAL REGULATORY PROTEIN"/>
    <property type="match status" value="1"/>
</dbReference>
<name>A0ABX1MU43_9RHOO</name>
<dbReference type="InterPro" id="IPR018488">
    <property type="entry name" value="cNMP-bd_CS"/>
</dbReference>
<dbReference type="SMART" id="SM00100">
    <property type="entry name" value="cNMP"/>
    <property type="match status" value="1"/>
</dbReference>
<dbReference type="PROSITE" id="PS50042">
    <property type="entry name" value="CNMP_BINDING_3"/>
    <property type="match status" value="1"/>
</dbReference>